<evidence type="ECO:0000259" key="4">
    <source>
        <dbReference type="Pfam" id="PF25010"/>
    </source>
</evidence>
<sequence length="836" mass="96448">MTISMKEQEEMPGEMAFPEADLKALEEKITHPRWVVPVLPEQELETLVLAATELAVSGEDVNNPYCQRFYNDALTLAFTKILTDDAVASWKSNIQQCVRSNCEKLVKLCAMKLDDPRFLHLLSMAFNPNFTHLMCLGPVKVWQLQTFAIRAKALVRNHKFWQDRKITVPLVDGCFGQAGGFEKLRERFESIMGYQKSELTMSVNYDEKIITETQEYEENNKVDVTETLPLTSEITESTISSKSEPYSSLEQSMSVETRVAAVWQLLRPFSLCYDLLTPHTITVYFLPIIECIPTMLESLTDDELKREGRASENKTDSVSCLIKTCKCLLMKIPQHHNLLKSLEMFRLKMILRLLLMSSFNGKMSALNEINQLISTISQQPKPEWLTPTIVTNWIRENKVVDIVLRDSLHQPQYVERLEKMLRFLIKENALTNEDLDAIWRAQLGKHEAIVKNLHDLLAKLAWDFTPDQLDHLFDCFKASINKIKIQSNNIASWATSSKKQSEKLLEVIRRLAEDDKDGVMANKVLVLFWNLAHSDDVCTEIMDVALVNLNKILDYSCSQDRDAQKTLWLDKCVGELKNNEKWVLPALKMMREICCLYESGGGTGVRPHVTRQELIDRLQTQHSLVILVANSLTHYLDRVRKKLREEGSIDWDNWLPDGRYPHAAQVHERLGFLRFLLKDGQLWLCAEQAKQIWTCLAENPAHLGDREACFRWFSKLMGEEPDLDPNINLQFFRKNIMTLPPNVLTHAGIKCFERQVITECQDDISNRGIELLREVCTYAGPQLSPAHHHESFLTQCCARTQRLQKEMDSQHGLRRPTNNTDLQVWQRSPVHYYNQI</sequence>
<evidence type="ECO:0000256" key="2">
    <source>
        <dbReference type="ARBA" id="ARBA00022786"/>
    </source>
</evidence>
<keyword evidence="2" id="KW-0833">Ubl conjugation pathway</keyword>
<dbReference type="Proteomes" id="UP000053268">
    <property type="component" value="Unassembled WGS sequence"/>
</dbReference>
<protein>
    <submittedName>
        <fullName evidence="5">Putative ubiquitin carboxyl-terminal hydrolase FAF</fullName>
    </submittedName>
</protein>
<evidence type="ECO:0000313" key="6">
    <source>
        <dbReference type="Proteomes" id="UP000053268"/>
    </source>
</evidence>
<dbReference type="GO" id="GO:0006508">
    <property type="term" value="P:proteolysis"/>
    <property type="evidence" value="ECO:0007669"/>
    <property type="project" value="UniProtKB-KW"/>
</dbReference>
<keyword evidence="1" id="KW-0645">Protease</keyword>
<dbReference type="STRING" id="66420.A0A194PL04"/>
<reference evidence="5 6" key="1">
    <citation type="journal article" date="2015" name="Nat. Commun.">
        <title>Outbred genome sequencing and CRISPR/Cas9 gene editing in butterflies.</title>
        <authorList>
            <person name="Li X."/>
            <person name="Fan D."/>
            <person name="Zhang W."/>
            <person name="Liu G."/>
            <person name="Zhang L."/>
            <person name="Zhao L."/>
            <person name="Fang X."/>
            <person name="Chen L."/>
            <person name="Dong Y."/>
            <person name="Chen Y."/>
            <person name="Ding Y."/>
            <person name="Zhao R."/>
            <person name="Feng M."/>
            <person name="Zhu Y."/>
            <person name="Feng Y."/>
            <person name="Jiang X."/>
            <person name="Zhu D."/>
            <person name="Xiang H."/>
            <person name="Feng X."/>
            <person name="Li S."/>
            <person name="Wang J."/>
            <person name="Zhang G."/>
            <person name="Kronforst M.R."/>
            <person name="Wang W."/>
        </authorList>
    </citation>
    <scope>NUCLEOTIDE SEQUENCE [LARGE SCALE GENOMIC DNA]</scope>
    <source>
        <strain evidence="5">Ya'a_city_454_Px</strain>
        <tissue evidence="5">Whole body</tissue>
    </source>
</reference>
<dbReference type="Pfam" id="PF25010">
    <property type="entry name" value="ARM_UBP24_USP9X-Y"/>
    <property type="match status" value="1"/>
</dbReference>
<accession>A0A194PL04</accession>
<organism evidence="5 6">
    <name type="scientific">Papilio xuthus</name>
    <name type="common">Asian swallowtail butterfly</name>
    <dbReference type="NCBI Taxonomy" id="66420"/>
    <lineage>
        <taxon>Eukaryota</taxon>
        <taxon>Metazoa</taxon>
        <taxon>Ecdysozoa</taxon>
        <taxon>Arthropoda</taxon>
        <taxon>Hexapoda</taxon>
        <taxon>Insecta</taxon>
        <taxon>Pterygota</taxon>
        <taxon>Neoptera</taxon>
        <taxon>Endopterygota</taxon>
        <taxon>Lepidoptera</taxon>
        <taxon>Glossata</taxon>
        <taxon>Ditrysia</taxon>
        <taxon>Papilionoidea</taxon>
        <taxon>Papilionidae</taxon>
        <taxon>Papilioninae</taxon>
        <taxon>Papilio</taxon>
    </lineage>
</organism>
<gene>
    <name evidence="5" type="ORF">RR46_10669</name>
</gene>
<feature type="domain" description="UBP34/UBP24/USP9X/USP9Y-like ARM repeat region" evidence="4">
    <location>
        <begin position="340"/>
        <end position="754"/>
    </location>
</feature>
<name>A0A194PL04_PAPXU</name>
<evidence type="ECO:0000256" key="1">
    <source>
        <dbReference type="ARBA" id="ARBA00022670"/>
    </source>
</evidence>
<dbReference type="EMBL" id="KQ459602">
    <property type="protein sequence ID" value="KPI93409.1"/>
    <property type="molecule type" value="Genomic_DNA"/>
</dbReference>
<dbReference type="GO" id="GO:0008233">
    <property type="term" value="F:peptidase activity"/>
    <property type="evidence" value="ECO:0007669"/>
    <property type="project" value="UniProtKB-KW"/>
</dbReference>
<dbReference type="AlphaFoldDB" id="A0A194PL04"/>
<dbReference type="InterPro" id="IPR056850">
    <property type="entry name" value="ARM_UBP34_24_USP9X_Y"/>
</dbReference>
<proteinExistence type="predicted"/>
<keyword evidence="6" id="KW-1185">Reference proteome</keyword>
<evidence type="ECO:0000256" key="3">
    <source>
        <dbReference type="ARBA" id="ARBA00022801"/>
    </source>
</evidence>
<evidence type="ECO:0000313" key="5">
    <source>
        <dbReference type="EMBL" id="KPI93409.1"/>
    </source>
</evidence>
<keyword evidence="3 5" id="KW-0378">Hydrolase</keyword>